<name>A0ACB6R2R3_9PLEO</name>
<gene>
    <name evidence="1" type="ORF">BDR25DRAFT_301799</name>
</gene>
<evidence type="ECO:0000313" key="2">
    <source>
        <dbReference type="Proteomes" id="UP000799755"/>
    </source>
</evidence>
<sequence>MSTGIPPTTSGLRSLLTPERLLSIFKLGIPWPKDVQLNGQVWAEKPDESTWRLECWDALVAISKLGLNSVPDMMSFLPDPSSDDFPEQALGIMLLLDQAPRLVCEGLDERWRNDYFDHLALKFARQLHMLPRDQGIETKDRWITRSGYTFEHWTALRIFIAAPFAHAENMECQDIQSSMARELRRETADHYNATDQYHAKDPHLRDSRDTLAFARIAGTGGADSDEVKDHVFWYCWIMDAHPPIIRVFGRYPYRNAAVGRESTEEEKKFLEKTQHFGELSDKEAANKIMKDVKEGQWTPLGG</sequence>
<dbReference type="Proteomes" id="UP000799755">
    <property type="component" value="Unassembled WGS sequence"/>
</dbReference>
<protein>
    <submittedName>
        <fullName evidence="1">Uncharacterized protein</fullName>
    </submittedName>
</protein>
<reference evidence="1" key="1">
    <citation type="journal article" date="2020" name="Stud. Mycol.">
        <title>101 Dothideomycetes genomes: a test case for predicting lifestyles and emergence of pathogens.</title>
        <authorList>
            <person name="Haridas S."/>
            <person name="Albert R."/>
            <person name="Binder M."/>
            <person name="Bloem J."/>
            <person name="Labutti K."/>
            <person name="Salamov A."/>
            <person name="Andreopoulos B."/>
            <person name="Baker S."/>
            <person name="Barry K."/>
            <person name="Bills G."/>
            <person name="Bluhm B."/>
            <person name="Cannon C."/>
            <person name="Castanera R."/>
            <person name="Culley D."/>
            <person name="Daum C."/>
            <person name="Ezra D."/>
            <person name="Gonzalez J."/>
            <person name="Henrissat B."/>
            <person name="Kuo A."/>
            <person name="Liang C."/>
            <person name="Lipzen A."/>
            <person name="Lutzoni F."/>
            <person name="Magnuson J."/>
            <person name="Mondo S."/>
            <person name="Nolan M."/>
            <person name="Ohm R."/>
            <person name="Pangilinan J."/>
            <person name="Park H.-J."/>
            <person name="Ramirez L."/>
            <person name="Alfaro M."/>
            <person name="Sun H."/>
            <person name="Tritt A."/>
            <person name="Yoshinaga Y."/>
            <person name="Zwiers L.-H."/>
            <person name="Turgeon B."/>
            <person name="Goodwin S."/>
            <person name="Spatafora J."/>
            <person name="Crous P."/>
            <person name="Grigoriev I."/>
        </authorList>
    </citation>
    <scope>NUCLEOTIDE SEQUENCE</scope>
    <source>
        <strain evidence="1">ATCC 200398</strain>
    </source>
</reference>
<accession>A0ACB6R2R3</accession>
<organism evidence="1 2">
    <name type="scientific">Lindgomyces ingoldianus</name>
    <dbReference type="NCBI Taxonomy" id="673940"/>
    <lineage>
        <taxon>Eukaryota</taxon>
        <taxon>Fungi</taxon>
        <taxon>Dikarya</taxon>
        <taxon>Ascomycota</taxon>
        <taxon>Pezizomycotina</taxon>
        <taxon>Dothideomycetes</taxon>
        <taxon>Pleosporomycetidae</taxon>
        <taxon>Pleosporales</taxon>
        <taxon>Lindgomycetaceae</taxon>
        <taxon>Lindgomyces</taxon>
    </lineage>
</organism>
<keyword evidence="2" id="KW-1185">Reference proteome</keyword>
<evidence type="ECO:0000313" key="1">
    <source>
        <dbReference type="EMBL" id="KAF2473548.1"/>
    </source>
</evidence>
<comment type="caution">
    <text evidence="1">The sequence shown here is derived from an EMBL/GenBank/DDBJ whole genome shotgun (WGS) entry which is preliminary data.</text>
</comment>
<proteinExistence type="predicted"/>
<dbReference type="EMBL" id="MU003499">
    <property type="protein sequence ID" value="KAF2473548.1"/>
    <property type="molecule type" value="Genomic_DNA"/>
</dbReference>